<feature type="domain" description="Activator of Hsp90 ATPase homologue 1/2-like C-terminal" evidence="2">
    <location>
        <begin position="16"/>
        <end position="116"/>
    </location>
</feature>
<dbReference type="Pfam" id="PF08327">
    <property type="entry name" value="AHSA1"/>
    <property type="match status" value="1"/>
</dbReference>
<name>A0A829Q7M1_9MYCO</name>
<evidence type="ECO:0000256" key="1">
    <source>
        <dbReference type="ARBA" id="ARBA00006817"/>
    </source>
</evidence>
<dbReference type="Gene3D" id="3.30.530.20">
    <property type="match status" value="1"/>
</dbReference>
<dbReference type="SUPFAM" id="SSF55961">
    <property type="entry name" value="Bet v1-like"/>
    <property type="match status" value="1"/>
</dbReference>
<dbReference type="EMBL" id="JAOF01000001">
    <property type="protein sequence ID" value="EUA48635.1"/>
    <property type="molecule type" value="Genomic_DNA"/>
</dbReference>
<evidence type="ECO:0000259" key="2">
    <source>
        <dbReference type="Pfam" id="PF08327"/>
    </source>
</evidence>
<gene>
    <name evidence="3" type="ORF">I543_2735</name>
</gene>
<evidence type="ECO:0000313" key="3">
    <source>
        <dbReference type="EMBL" id="EUA48635.1"/>
    </source>
</evidence>
<dbReference type="Proteomes" id="UP000020103">
    <property type="component" value="Unassembled WGS sequence"/>
</dbReference>
<proteinExistence type="inferred from homology"/>
<accession>A0A829Q7M1</accession>
<reference evidence="3 4" key="1">
    <citation type="submission" date="2013-12" db="EMBL/GenBank/DDBJ databases">
        <authorList>
            <person name="Madinger N."/>
            <person name="Lenaerts A."/>
            <person name="Ordway D."/>
            <person name="DeGroote M.A."/>
            <person name="Parker T."/>
            <person name="Sizemore C."/>
            <person name="Tallon L.J."/>
            <person name="Sadzewicz L.K."/>
            <person name="Sengamalay N."/>
            <person name="Fraser C.M."/>
            <person name="Hine E."/>
            <person name="Shefchek K.A."/>
            <person name="Das S.P."/>
            <person name="Tettelin H."/>
        </authorList>
    </citation>
    <scope>NUCLEOTIDE SEQUENCE [LARGE SCALE GENOMIC DNA]</scope>
    <source>
        <strain evidence="3 4">21</strain>
    </source>
</reference>
<sequence length="156" mass="17669">MSTTSDYFTVGRYFPHSREKTWRAAHSRELILADWAVELEMPKVEAGYSYVVQLLPIPGTELSVNITCEYLEVVPNELVVFTITSPGASPWRLHGRWTFTDQGHGTYLCCTFSGFNFSTDLRRIRGLAKRAMVQVLWRIQLILNAETGTSLTAPPL</sequence>
<comment type="caution">
    <text evidence="3">The sequence shown here is derived from an EMBL/GenBank/DDBJ whole genome shotgun (WGS) entry which is preliminary data.</text>
</comment>
<protein>
    <recommendedName>
        <fullName evidence="2">Activator of Hsp90 ATPase homologue 1/2-like C-terminal domain-containing protein</fullName>
    </recommendedName>
</protein>
<dbReference type="AlphaFoldDB" id="A0A829Q7M1"/>
<dbReference type="InterPro" id="IPR023393">
    <property type="entry name" value="START-like_dom_sf"/>
</dbReference>
<evidence type="ECO:0000313" key="4">
    <source>
        <dbReference type="Proteomes" id="UP000020103"/>
    </source>
</evidence>
<comment type="similarity">
    <text evidence="1">Belongs to the AHA1 family.</text>
</comment>
<dbReference type="CDD" id="cd07814">
    <property type="entry name" value="SRPBCC_CalC_Aha1-like"/>
    <property type="match status" value="1"/>
</dbReference>
<dbReference type="InterPro" id="IPR013538">
    <property type="entry name" value="ASHA1/2-like_C"/>
</dbReference>
<organism evidence="3 4">
    <name type="scientific">Mycobacteroides abscessus 21</name>
    <dbReference type="NCBI Taxonomy" id="1299324"/>
    <lineage>
        <taxon>Bacteria</taxon>
        <taxon>Bacillati</taxon>
        <taxon>Actinomycetota</taxon>
        <taxon>Actinomycetes</taxon>
        <taxon>Mycobacteriales</taxon>
        <taxon>Mycobacteriaceae</taxon>
        <taxon>Mycobacteroides</taxon>
        <taxon>Mycobacteroides abscessus</taxon>
    </lineage>
</organism>